<dbReference type="PROSITE" id="PS50113">
    <property type="entry name" value="PAC"/>
    <property type="match status" value="2"/>
</dbReference>
<dbReference type="SUPFAM" id="SSF52172">
    <property type="entry name" value="CheY-like"/>
    <property type="match status" value="1"/>
</dbReference>
<feature type="domain" description="PAC" evidence="8">
    <location>
        <begin position="100"/>
        <end position="152"/>
    </location>
</feature>
<sequence length="667" mass="73541">MPMTPSWTAVARCLLCKDGGVDTSGTQSYQLLVQSILDYAIFMVDPQGRIRSWNAGAEQIHGHRAADIVGRAFALLHTEEERAGGRPELILHMAAAHGRFQEEAQRLRRDGSRFWAHVVCDAVRDEHGHLLGFAMVTRDITERRMTEQRLREVERRFRLFVDGVTDCAICMLDANGIVTDWNAGAERIKGYAAAEIIGRPLARFFVNPQVAQTAMTVASEEGRYVVVDWQVRKDGSRFMAEIAVDAIRDGDGQLLGFAKITRDITERMEAERHLEETRAQLFQSQKIEALGQLTGGIAHDFNNLLQGIIGSLEVVEMRLAAGRQDVDRFLGNAIDSAKRAATLTHRLLAFARRQPLAPKSVNLNDLVAQIAELLPATLGERITLKLDLAPALVPVLCDPNLLESAILNLSINARDAMPEGGCLTIRTGSVPPGEGPLRRPHSLRDAPTLLLQVSDTGAGMTPEVRARAFDPFFTTKPKGRGTGLGLSMIHGFVTQSRGAIELESEPGHGTTVSIYLPSGERRSMRTLEGRSTVTRWEPAAGETLLLVEDEDMVRDVVAGKLRELHYRVLEARDGHAGLAILESDEHIDLLVTDIGLPGLTGLQMVDIGRRHRPDLKVLFVTGYAETMPEDWALDADTDLLTKPFEFDALVHHMRALLPSPLRQAQTP</sequence>
<dbReference type="PROSITE" id="PS50109">
    <property type="entry name" value="HIS_KIN"/>
    <property type="match status" value="1"/>
</dbReference>
<dbReference type="Gene3D" id="1.10.287.130">
    <property type="match status" value="1"/>
</dbReference>
<dbReference type="Gene3D" id="3.30.450.20">
    <property type="entry name" value="PAS domain"/>
    <property type="match status" value="2"/>
</dbReference>
<dbReference type="SUPFAM" id="SSF55874">
    <property type="entry name" value="ATPase domain of HSP90 chaperone/DNA topoisomerase II/histidine kinase"/>
    <property type="match status" value="1"/>
</dbReference>
<dbReference type="InterPro" id="IPR000700">
    <property type="entry name" value="PAS-assoc_C"/>
</dbReference>
<dbReference type="InterPro" id="IPR036097">
    <property type="entry name" value="HisK_dim/P_sf"/>
</dbReference>
<dbReference type="InterPro" id="IPR004358">
    <property type="entry name" value="Sig_transdc_His_kin-like_C"/>
</dbReference>
<dbReference type="InterPro" id="IPR001789">
    <property type="entry name" value="Sig_transdc_resp-reg_receiver"/>
</dbReference>
<keyword evidence="3 4" id="KW-0597">Phosphoprotein</keyword>
<comment type="catalytic activity">
    <reaction evidence="1">
        <text>ATP + protein L-histidine = ADP + protein N-phospho-L-histidine.</text>
        <dbReference type="EC" id="2.7.13.3"/>
    </reaction>
</comment>
<accession>A0A1H6SLM8</accession>
<dbReference type="AlphaFoldDB" id="A0A1H6SLM8"/>
<dbReference type="PROSITE" id="PS50112">
    <property type="entry name" value="PAS"/>
    <property type="match status" value="2"/>
</dbReference>
<dbReference type="SMART" id="SM00388">
    <property type="entry name" value="HisKA"/>
    <property type="match status" value="1"/>
</dbReference>
<dbReference type="SMART" id="SM00387">
    <property type="entry name" value="HATPase_c"/>
    <property type="match status" value="1"/>
</dbReference>
<evidence type="ECO:0000259" key="7">
    <source>
        <dbReference type="PROSITE" id="PS50112"/>
    </source>
</evidence>
<evidence type="ECO:0000256" key="1">
    <source>
        <dbReference type="ARBA" id="ARBA00000085"/>
    </source>
</evidence>
<dbReference type="SMART" id="SM00086">
    <property type="entry name" value="PAC"/>
    <property type="match status" value="2"/>
</dbReference>
<feature type="domain" description="Histidine kinase" evidence="5">
    <location>
        <begin position="296"/>
        <end position="520"/>
    </location>
</feature>
<keyword evidence="10" id="KW-1185">Reference proteome</keyword>
<dbReference type="InterPro" id="IPR036890">
    <property type="entry name" value="HATPase_C_sf"/>
</dbReference>
<evidence type="ECO:0000313" key="9">
    <source>
        <dbReference type="EMBL" id="SEI68803.1"/>
    </source>
</evidence>
<dbReference type="PROSITE" id="PS50110">
    <property type="entry name" value="RESPONSE_REGULATORY"/>
    <property type="match status" value="1"/>
</dbReference>
<feature type="domain" description="PAS" evidence="7">
    <location>
        <begin position="153"/>
        <end position="209"/>
    </location>
</feature>
<name>A0A1H6SLM8_9GAMM</name>
<evidence type="ECO:0000256" key="2">
    <source>
        <dbReference type="ARBA" id="ARBA00012438"/>
    </source>
</evidence>
<dbReference type="Proteomes" id="UP000199420">
    <property type="component" value="Unassembled WGS sequence"/>
</dbReference>
<feature type="domain" description="PAS" evidence="7">
    <location>
        <begin position="25"/>
        <end position="80"/>
    </location>
</feature>
<dbReference type="SUPFAM" id="SSF47384">
    <property type="entry name" value="Homodimeric domain of signal transducing histidine kinase"/>
    <property type="match status" value="1"/>
</dbReference>
<dbReference type="EC" id="2.7.13.3" evidence="2"/>
<dbReference type="Pfam" id="PF00512">
    <property type="entry name" value="HisKA"/>
    <property type="match status" value="1"/>
</dbReference>
<dbReference type="Pfam" id="PF13426">
    <property type="entry name" value="PAS_9"/>
    <property type="match status" value="2"/>
</dbReference>
<dbReference type="InterPro" id="IPR003661">
    <property type="entry name" value="HisK_dim/P_dom"/>
</dbReference>
<evidence type="ECO:0000259" key="6">
    <source>
        <dbReference type="PROSITE" id="PS50110"/>
    </source>
</evidence>
<dbReference type="Pfam" id="PF02518">
    <property type="entry name" value="HATPase_c"/>
    <property type="match status" value="1"/>
</dbReference>
<dbReference type="PRINTS" id="PR00344">
    <property type="entry name" value="BCTRLSENSOR"/>
</dbReference>
<feature type="domain" description="Response regulatory" evidence="6">
    <location>
        <begin position="543"/>
        <end position="657"/>
    </location>
</feature>
<dbReference type="Pfam" id="PF00072">
    <property type="entry name" value="Response_reg"/>
    <property type="match status" value="1"/>
</dbReference>
<dbReference type="STRING" id="529704.SAMN02927913_1379"/>
<dbReference type="CDD" id="cd00082">
    <property type="entry name" value="HisKA"/>
    <property type="match status" value="1"/>
</dbReference>
<evidence type="ECO:0000259" key="8">
    <source>
        <dbReference type="PROSITE" id="PS50113"/>
    </source>
</evidence>
<dbReference type="EMBL" id="FNYC01000002">
    <property type="protein sequence ID" value="SEI68803.1"/>
    <property type="molecule type" value="Genomic_DNA"/>
</dbReference>
<evidence type="ECO:0000256" key="3">
    <source>
        <dbReference type="ARBA" id="ARBA00022553"/>
    </source>
</evidence>
<dbReference type="NCBIfam" id="TIGR00229">
    <property type="entry name" value="sensory_box"/>
    <property type="match status" value="2"/>
</dbReference>
<dbReference type="SUPFAM" id="SSF55785">
    <property type="entry name" value="PYP-like sensor domain (PAS domain)"/>
    <property type="match status" value="2"/>
</dbReference>
<protein>
    <recommendedName>
        <fullName evidence="2">histidine kinase</fullName>
        <ecNumber evidence="2">2.7.13.3</ecNumber>
    </recommendedName>
</protein>
<dbReference type="InterPro" id="IPR011006">
    <property type="entry name" value="CheY-like_superfamily"/>
</dbReference>
<dbReference type="SMART" id="SM00091">
    <property type="entry name" value="PAS"/>
    <property type="match status" value="2"/>
</dbReference>
<reference evidence="9 10" key="1">
    <citation type="submission" date="2016-10" db="EMBL/GenBank/DDBJ databases">
        <authorList>
            <person name="de Groot N.N."/>
        </authorList>
    </citation>
    <scope>NUCLEOTIDE SEQUENCE [LARGE SCALE GENOMIC DNA]</scope>
    <source>
        <strain evidence="9 10">DSM 26515</strain>
    </source>
</reference>
<evidence type="ECO:0000256" key="4">
    <source>
        <dbReference type="PROSITE-ProRule" id="PRU00169"/>
    </source>
</evidence>
<dbReference type="GO" id="GO:0000155">
    <property type="term" value="F:phosphorelay sensor kinase activity"/>
    <property type="evidence" value="ECO:0007669"/>
    <property type="project" value="InterPro"/>
</dbReference>
<gene>
    <name evidence="9" type="ORF">SAMN04487997_1464</name>
</gene>
<dbReference type="OrthoDB" id="9770473at2"/>
<dbReference type="PANTHER" id="PTHR43065">
    <property type="entry name" value="SENSOR HISTIDINE KINASE"/>
    <property type="match status" value="1"/>
</dbReference>
<dbReference type="Gene3D" id="3.40.50.2300">
    <property type="match status" value="1"/>
</dbReference>
<dbReference type="CDD" id="cd00130">
    <property type="entry name" value="PAS"/>
    <property type="match status" value="2"/>
</dbReference>
<organism evidence="9 10">
    <name type="scientific">Frateuria terrea</name>
    <dbReference type="NCBI Taxonomy" id="529704"/>
    <lineage>
        <taxon>Bacteria</taxon>
        <taxon>Pseudomonadati</taxon>
        <taxon>Pseudomonadota</taxon>
        <taxon>Gammaproteobacteria</taxon>
        <taxon>Lysobacterales</taxon>
        <taxon>Rhodanobacteraceae</taxon>
        <taxon>Frateuria</taxon>
    </lineage>
</organism>
<evidence type="ECO:0000259" key="5">
    <source>
        <dbReference type="PROSITE" id="PS50109"/>
    </source>
</evidence>
<dbReference type="InterPro" id="IPR001610">
    <property type="entry name" value="PAC"/>
</dbReference>
<evidence type="ECO:0000313" key="10">
    <source>
        <dbReference type="Proteomes" id="UP000199420"/>
    </source>
</evidence>
<dbReference type="InterPro" id="IPR000014">
    <property type="entry name" value="PAS"/>
</dbReference>
<dbReference type="InterPro" id="IPR035965">
    <property type="entry name" value="PAS-like_dom_sf"/>
</dbReference>
<dbReference type="InterPro" id="IPR005467">
    <property type="entry name" value="His_kinase_dom"/>
</dbReference>
<feature type="domain" description="PAC" evidence="8">
    <location>
        <begin position="220"/>
        <end position="276"/>
    </location>
</feature>
<dbReference type="SMART" id="SM00448">
    <property type="entry name" value="REC"/>
    <property type="match status" value="1"/>
</dbReference>
<dbReference type="InterPro" id="IPR003594">
    <property type="entry name" value="HATPase_dom"/>
</dbReference>
<proteinExistence type="predicted"/>
<dbReference type="PANTHER" id="PTHR43065:SF49">
    <property type="entry name" value="HISTIDINE KINASE"/>
    <property type="match status" value="1"/>
</dbReference>
<dbReference type="Gene3D" id="3.30.565.10">
    <property type="entry name" value="Histidine kinase-like ATPase, C-terminal domain"/>
    <property type="match status" value="1"/>
</dbReference>
<feature type="modified residue" description="4-aspartylphosphate" evidence="4">
    <location>
        <position position="593"/>
    </location>
</feature>